<organism evidence="7 8">
    <name type="scientific">Thioclava atlantica</name>
    <dbReference type="NCBI Taxonomy" id="1317124"/>
    <lineage>
        <taxon>Bacteria</taxon>
        <taxon>Pseudomonadati</taxon>
        <taxon>Pseudomonadota</taxon>
        <taxon>Alphaproteobacteria</taxon>
        <taxon>Rhodobacterales</taxon>
        <taxon>Paracoccaceae</taxon>
        <taxon>Thioclava</taxon>
    </lineage>
</organism>
<evidence type="ECO:0000259" key="6">
    <source>
        <dbReference type="Pfam" id="PF25371"/>
    </source>
</evidence>
<dbReference type="Pfam" id="PF02353">
    <property type="entry name" value="CMAS"/>
    <property type="match status" value="1"/>
</dbReference>
<keyword evidence="3" id="KW-0808">Transferase</keyword>
<dbReference type="InterPro" id="IPR050723">
    <property type="entry name" value="CFA/CMAS"/>
</dbReference>
<reference evidence="7 8" key="2">
    <citation type="journal article" date="2015" name="Antonie Van Leeuwenhoek">
        <title>Thioclava indica sp. nov., isolated from surface seawater of the Indian Ocean.</title>
        <authorList>
            <person name="Liu Y."/>
            <person name="Lai Q."/>
            <person name="Du J."/>
            <person name="Xu H."/>
            <person name="Jiang L."/>
            <person name="Shao Z."/>
        </authorList>
    </citation>
    <scope>NUCLEOTIDE SEQUENCE [LARGE SCALE GENOMIC DNA]</scope>
    <source>
        <strain evidence="7 8">13D2W-2</strain>
    </source>
</reference>
<keyword evidence="2" id="KW-0489">Methyltransferase</keyword>
<gene>
    <name evidence="7" type="ORF">DW2_01280</name>
</gene>
<dbReference type="AlphaFoldDB" id="A0A085U1A1"/>
<dbReference type="GO" id="GO:0008610">
    <property type="term" value="P:lipid biosynthetic process"/>
    <property type="evidence" value="ECO:0007669"/>
    <property type="project" value="InterPro"/>
</dbReference>
<dbReference type="PANTHER" id="PTHR43667">
    <property type="entry name" value="CYCLOPROPANE-FATTY-ACYL-PHOSPHOLIPID SYNTHASE"/>
    <property type="match status" value="1"/>
</dbReference>
<dbReference type="Gene3D" id="3.40.50.150">
    <property type="entry name" value="Vaccinia Virus protein VP39"/>
    <property type="match status" value="1"/>
</dbReference>
<dbReference type="STRING" id="1317124.DW2_01280"/>
<comment type="caution">
    <text evidence="7">The sequence shown here is derived from an EMBL/GenBank/DDBJ whole genome shotgun (WGS) entry which is preliminary data.</text>
</comment>
<protein>
    <submittedName>
        <fullName evidence="7">Cyclopropane-fatty-acyl-phospholipid synthase</fullName>
    </submittedName>
</protein>
<evidence type="ECO:0000313" key="7">
    <source>
        <dbReference type="EMBL" id="KFE36748.1"/>
    </source>
</evidence>
<comment type="similarity">
    <text evidence="1">Belongs to the CFA/CMAS family.</text>
</comment>
<dbReference type="PIRSF" id="PIRSF003085">
    <property type="entry name" value="CMAS"/>
    <property type="match status" value="1"/>
</dbReference>
<accession>A0A085U1A1</accession>
<evidence type="ECO:0000313" key="8">
    <source>
        <dbReference type="Proteomes" id="UP000028607"/>
    </source>
</evidence>
<dbReference type="InterPro" id="IPR057206">
    <property type="entry name" value="DUF7884"/>
</dbReference>
<feature type="domain" description="DUF7884" evidence="6">
    <location>
        <begin position="19"/>
        <end position="76"/>
    </location>
</feature>
<dbReference type="InterPro" id="IPR029063">
    <property type="entry name" value="SAM-dependent_MTases_sf"/>
</dbReference>
<keyword evidence="8" id="KW-1185">Reference proteome</keyword>
<proteinExistence type="inferred from homology"/>
<evidence type="ECO:0000256" key="1">
    <source>
        <dbReference type="ARBA" id="ARBA00010815"/>
    </source>
</evidence>
<dbReference type="InterPro" id="IPR003333">
    <property type="entry name" value="CMAS"/>
</dbReference>
<dbReference type="PATRIC" id="fig|1317124.6.peg.253"/>
<evidence type="ECO:0000256" key="2">
    <source>
        <dbReference type="ARBA" id="ARBA00022603"/>
    </source>
</evidence>
<dbReference type="Pfam" id="PF25371">
    <property type="entry name" value="DUF7884"/>
    <property type="match status" value="1"/>
</dbReference>
<evidence type="ECO:0000256" key="4">
    <source>
        <dbReference type="ARBA" id="ARBA00022691"/>
    </source>
</evidence>
<reference evidence="8" key="1">
    <citation type="submission" date="2013-04" db="EMBL/GenBank/DDBJ databases">
        <title>Thioclava sp. 13D2W-2 Genome Sequencing.</title>
        <authorList>
            <person name="Lai Q."/>
            <person name="Li G."/>
            <person name="Shao Z."/>
        </authorList>
    </citation>
    <scope>NUCLEOTIDE SEQUENCE [LARGE SCALE GENOMIC DNA]</scope>
    <source>
        <strain evidence="8">13D2W-2</strain>
    </source>
</reference>
<keyword evidence="5" id="KW-0443">Lipid metabolism</keyword>
<dbReference type="Proteomes" id="UP000028607">
    <property type="component" value="Unassembled WGS sequence"/>
</dbReference>
<evidence type="ECO:0000256" key="3">
    <source>
        <dbReference type="ARBA" id="ARBA00022679"/>
    </source>
</evidence>
<dbReference type="RefSeq" id="WP_038142723.1">
    <property type="nucleotide sequence ID" value="NZ_AQRC01000001.1"/>
</dbReference>
<dbReference type="OrthoDB" id="9782855at2"/>
<keyword evidence="4" id="KW-0949">S-adenosyl-L-methionine</keyword>
<dbReference type="eggNOG" id="COG2230">
    <property type="taxonomic scope" value="Bacteria"/>
</dbReference>
<dbReference type="PANTHER" id="PTHR43667:SF1">
    <property type="entry name" value="CYCLOPROPANE-FATTY-ACYL-PHOSPHOLIPID SYNTHASE"/>
    <property type="match status" value="1"/>
</dbReference>
<dbReference type="CDD" id="cd02440">
    <property type="entry name" value="AdoMet_MTases"/>
    <property type="match status" value="1"/>
</dbReference>
<dbReference type="GO" id="GO:0032259">
    <property type="term" value="P:methylation"/>
    <property type="evidence" value="ECO:0007669"/>
    <property type="project" value="UniProtKB-KW"/>
</dbReference>
<dbReference type="SUPFAM" id="SSF53335">
    <property type="entry name" value="S-adenosyl-L-methionine-dependent methyltransferases"/>
    <property type="match status" value="1"/>
</dbReference>
<dbReference type="EMBL" id="AQRC01000001">
    <property type="protein sequence ID" value="KFE36748.1"/>
    <property type="molecule type" value="Genomic_DNA"/>
</dbReference>
<dbReference type="GO" id="GO:0008168">
    <property type="term" value="F:methyltransferase activity"/>
    <property type="evidence" value="ECO:0007669"/>
    <property type="project" value="UniProtKB-KW"/>
</dbReference>
<name>A0A085U1A1_9RHOB</name>
<sequence>MRAWDALLDRMLRYLVRQGSLELVFEDGSTRRYGDGRGKTIRVIIKSPEIVKKIVLKPDLGVGEGYMDGDYEIEDDDLRGFLALVIANQTGSGMPWFEKPREVSRFFGRRFSQFNPVNKARTNVAHHYDLSGELYDLFLDKDRQYSCAYFERPDMTLEEAQEAKKRHIAKKLLIEPGMSVLDIGCGWGGMALTLARDFGAKVVGVTLSTEQHALARKRVAEAGLEDKVDIRLTDYRDVNENFDRIVSVGMFEHVGVPHYREYFSKVRDLLKPGGVSLIHFIGRSGPGGATADFITKYIFPGGYCPAMSEASNAVEHEGLVVTDLEVWRLHYAETLRHWYDRFTANIDRAEALYDARFCRMWRFYLIASEMAFRHGGQVVFQYQLAHEVGDVPLTRDYLYRADAEQEHHLAAE</sequence>
<evidence type="ECO:0000256" key="5">
    <source>
        <dbReference type="ARBA" id="ARBA00023098"/>
    </source>
</evidence>